<organism evidence="1 2">
    <name type="scientific">Laceyella sediminis</name>
    <dbReference type="NCBI Taxonomy" id="573074"/>
    <lineage>
        <taxon>Bacteria</taxon>
        <taxon>Bacillati</taxon>
        <taxon>Bacillota</taxon>
        <taxon>Bacilli</taxon>
        <taxon>Bacillales</taxon>
        <taxon>Thermoactinomycetaceae</taxon>
        <taxon>Laceyella</taxon>
    </lineage>
</organism>
<evidence type="ECO:0000313" key="1">
    <source>
        <dbReference type="EMBL" id="PRZ14282.1"/>
    </source>
</evidence>
<dbReference type="EMBL" id="PVTZ01000006">
    <property type="protein sequence ID" value="PRZ14282.1"/>
    <property type="molecule type" value="Genomic_DNA"/>
</dbReference>
<comment type="caution">
    <text evidence="1">The sequence shown here is derived from an EMBL/GenBank/DDBJ whole genome shotgun (WGS) entry which is preliminary data.</text>
</comment>
<accession>A0ABX5ENL4</accession>
<name>A0ABX5ENL4_9BACL</name>
<proteinExistence type="predicted"/>
<protein>
    <submittedName>
        <fullName evidence="1">Uncharacterized protein</fullName>
    </submittedName>
</protein>
<evidence type="ECO:0000313" key="2">
    <source>
        <dbReference type="Proteomes" id="UP000238836"/>
    </source>
</evidence>
<keyword evidence="2" id="KW-1185">Reference proteome</keyword>
<reference evidence="1 2" key="1">
    <citation type="submission" date="2018-03" db="EMBL/GenBank/DDBJ databases">
        <title>Genomic Encyclopedia of Archaeal and Bacterial Type Strains, Phase II (KMG-II): from individual species to whole genera.</title>
        <authorList>
            <person name="Goeker M."/>
        </authorList>
    </citation>
    <scope>NUCLEOTIDE SEQUENCE [LARGE SCALE GENOMIC DNA]</scope>
    <source>
        <strain evidence="1 2">RHA1</strain>
    </source>
</reference>
<gene>
    <name evidence="1" type="ORF">CLV36_10642</name>
</gene>
<dbReference type="Proteomes" id="UP000238836">
    <property type="component" value="Unassembled WGS sequence"/>
</dbReference>
<sequence>MAFQFRFYPLQSQMILCSKVLLVRRESELVRLLVR</sequence>